<feature type="non-terminal residue" evidence="7">
    <location>
        <position position="1"/>
    </location>
</feature>
<dbReference type="Gene3D" id="3.30.160.60">
    <property type="entry name" value="Classic Zinc Finger"/>
    <property type="match status" value="4"/>
</dbReference>
<evidence type="ECO:0000259" key="5">
    <source>
        <dbReference type="PROSITE" id="PS50157"/>
    </source>
</evidence>
<accession>A0ABM1F729</accession>
<name>A0ABM1F729_PRICU</name>
<keyword evidence="6" id="KW-1185">Reference proteome</keyword>
<proteinExistence type="predicted"/>
<protein>
    <submittedName>
        <fullName evidence="7">Protein glass-like</fullName>
    </submittedName>
</protein>
<keyword evidence="3" id="KW-0862">Zinc</keyword>
<dbReference type="SUPFAM" id="SSF57667">
    <property type="entry name" value="beta-beta-alpha zinc fingers"/>
    <property type="match status" value="2"/>
</dbReference>
<dbReference type="PANTHER" id="PTHR23235">
    <property type="entry name" value="KRUEPPEL-LIKE TRANSCRIPTION FACTOR"/>
    <property type="match status" value="1"/>
</dbReference>
<feature type="non-terminal residue" evidence="7">
    <location>
        <position position="153"/>
    </location>
</feature>
<sequence length="153" mass="16738">RTHTGEKPYSCDSCEYKTANAGNLKKHKRTHTGDKPYSCKTCDYRCTTAGSLKAAPTDGSSVAATPALGDKVTGESSEDFAKAKDRINEALAYLREELRTHTGEKPYSCESCNYKTANAGNLKKHKRTHTGDKPYSCETCTYRCTTAGSLKVH</sequence>
<dbReference type="PROSITE" id="PS50157">
    <property type="entry name" value="ZINC_FINGER_C2H2_2"/>
    <property type="match status" value="2"/>
</dbReference>
<dbReference type="GeneID" id="106820228"/>
<evidence type="ECO:0000256" key="2">
    <source>
        <dbReference type="ARBA" id="ARBA00022771"/>
    </source>
</evidence>
<dbReference type="Pfam" id="PF00096">
    <property type="entry name" value="zf-C2H2"/>
    <property type="match status" value="2"/>
</dbReference>
<evidence type="ECO:0000313" key="7">
    <source>
        <dbReference type="RefSeq" id="XP_014680250.1"/>
    </source>
</evidence>
<evidence type="ECO:0000313" key="6">
    <source>
        <dbReference type="Proteomes" id="UP000695022"/>
    </source>
</evidence>
<feature type="domain" description="C2H2-type" evidence="5">
    <location>
        <begin position="9"/>
        <end position="36"/>
    </location>
</feature>
<organism evidence="6 7">
    <name type="scientific">Priapulus caudatus</name>
    <name type="common">Priapulid worm</name>
    <dbReference type="NCBI Taxonomy" id="37621"/>
    <lineage>
        <taxon>Eukaryota</taxon>
        <taxon>Metazoa</taxon>
        <taxon>Ecdysozoa</taxon>
        <taxon>Scalidophora</taxon>
        <taxon>Priapulida</taxon>
        <taxon>Priapulimorpha</taxon>
        <taxon>Priapulimorphida</taxon>
        <taxon>Priapulidae</taxon>
        <taxon>Priapulus</taxon>
    </lineage>
</organism>
<feature type="domain" description="C2H2-type" evidence="5">
    <location>
        <begin position="107"/>
        <end position="134"/>
    </location>
</feature>
<dbReference type="SMART" id="SM00355">
    <property type="entry name" value="ZnF_C2H2"/>
    <property type="match status" value="3"/>
</dbReference>
<dbReference type="InterPro" id="IPR036236">
    <property type="entry name" value="Znf_C2H2_sf"/>
</dbReference>
<keyword evidence="1" id="KW-0479">Metal-binding</keyword>
<dbReference type="RefSeq" id="XP_014680250.1">
    <property type="nucleotide sequence ID" value="XM_014824764.1"/>
</dbReference>
<reference evidence="7" key="1">
    <citation type="submission" date="2025-08" db="UniProtKB">
        <authorList>
            <consortium name="RefSeq"/>
        </authorList>
    </citation>
    <scope>IDENTIFICATION</scope>
</reference>
<keyword evidence="2 4" id="KW-0863">Zinc-finger</keyword>
<evidence type="ECO:0000256" key="3">
    <source>
        <dbReference type="ARBA" id="ARBA00022833"/>
    </source>
</evidence>
<dbReference type="Proteomes" id="UP000695022">
    <property type="component" value="Unplaced"/>
</dbReference>
<evidence type="ECO:0000256" key="4">
    <source>
        <dbReference type="PROSITE-ProRule" id="PRU00042"/>
    </source>
</evidence>
<dbReference type="InterPro" id="IPR013087">
    <property type="entry name" value="Znf_C2H2_type"/>
</dbReference>
<evidence type="ECO:0000256" key="1">
    <source>
        <dbReference type="ARBA" id="ARBA00022723"/>
    </source>
</evidence>
<gene>
    <name evidence="7" type="primary">LOC106820228</name>
</gene>